<protein>
    <submittedName>
        <fullName evidence="2">Transcriptional repressor DicA</fullName>
    </submittedName>
</protein>
<accession>A0A9N8D695</accession>
<dbReference type="PRINTS" id="PR00030">
    <property type="entry name" value="HTHCRO"/>
</dbReference>
<dbReference type="Proteomes" id="UP000834611">
    <property type="component" value="Unassembled WGS sequence"/>
</dbReference>
<organism evidence="2 3">
    <name type="scientific">Providencia rettgeri</name>
    <dbReference type="NCBI Taxonomy" id="587"/>
    <lineage>
        <taxon>Bacteria</taxon>
        <taxon>Pseudomonadati</taxon>
        <taxon>Pseudomonadota</taxon>
        <taxon>Gammaproteobacteria</taxon>
        <taxon>Enterobacterales</taxon>
        <taxon>Morganellaceae</taxon>
        <taxon>Providencia</taxon>
    </lineage>
</organism>
<dbReference type="Pfam" id="PF01381">
    <property type="entry name" value="HTH_3"/>
    <property type="match status" value="1"/>
</dbReference>
<name>A0A9N8D695_PRORE</name>
<sequence>METISQRVKARRGELNLTQSQLAELVGIKQQSIQAIEAGVTKRPRFIFELSKALKCSVVWLQSGSKK</sequence>
<reference evidence="2" key="1">
    <citation type="submission" date="2020-05" db="EMBL/GenBank/DDBJ databases">
        <authorList>
            <person name="Delgado-Blas J."/>
        </authorList>
    </citation>
    <scope>NUCLEOTIDE SEQUENCE</scope>
    <source>
        <strain evidence="2">BB1453</strain>
    </source>
</reference>
<evidence type="ECO:0000313" key="2">
    <source>
        <dbReference type="EMBL" id="CAB5709614.1"/>
    </source>
</evidence>
<dbReference type="AlphaFoldDB" id="A0A9N8D695"/>
<evidence type="ECO:0000259" key="1">
    <source>
        <dbReference type="PROSITE" id="PS50943"/>
    </source>
</evidence>
<dbReference type="SMART" id="SM00530">
    <property type="entry name" value="HTH_XRE"/>
    <property type="match status" value="1"/>
</dbReference>
<dbReference type="PROSITE" id="PS50943">
    <property type="entry name" value="HTH_CROC1"/>
    <property type="match status" value="1"/>
</dbReference>
<dbReference type="InterPro" id="IPR001387">
    <property type="entry name" value="Cro/C1-type_HTH"/>
</dbReference>
<dbReference type="Gene3D" id="1.10.260.40">
    <property type="entry name" value="lambda repressor-like DNA-binding domains"/>
    <property type="match status" value="1"/>
</dbReference>
<dbReference type="GO" id="GO:0006355">
    <property type="term" value="P:regulation of DNA-templated transcription"/>
    <property type="evidence" value="ECO:0007669"/>
    <property type="project" value="InterPro"/>
</dbReference>
<dbReference type="CDD" id="cd00093">
    <property type="entry name" value="HTH_XRE"/>
    <property type="match status" value="1"/>
</dbReference>
<evidence type="ECO:0000313" key="3">
    <source>
        <dbReference type="Proteomes" id="UP000834611"/>
    </source>
</evidence>
<comment type="caution">
    <text evidence="2">The sequence shown here is derived from an EMBL/GenBank/DDBJ whole genome shotgun (WGS) entry which is preliminary data.</text>
</comment>
<dbReference type="SUPFAM" id="SSF47413">
    <property type="entry name" value="lambda repressor-like DNA-binding domains"/>
    <property type="match status" value="1"/>
</dbReference>
<feature type="domain" description="HTH cro/C1-type" evidence="1">
    <location>
        <begin position="8"/>
        <end position="61"/>
    </location>
</feature>
<dbReference type="InterPro" id="IPR010982">
    <property type="entry name" value="Lambda_DNA-bd_dom_sf"/>
</dbReference>
<dbReference type="InterPro" id="IPR000655">
    <property type="entry name" value="Cro-like"/>
</dbReference>
<dbReference type="GO" id="GO:0003677">
    <property type="term" value="F:DNA binding"/>
    <property type="evidence" value="ECO:0007669"/>
    <property type="project" value="InterPro"/>
</dbReference>
<gene>
    <name evidence="2" type="ORF">GHA_03438</name>
</gene>
<dbReference type="EMBL" id="CAHPSF010000011">
    <property type="protein sequence ID" value="CAB5709614.1"/>
    <property type="molecule type" value="Genomic_DNA"/>
</dbReference>
<proteinExistence type="predicted"/>
<dbReference type="RefSeq" id="WP_206277335.1">
    <property type="nucleotide sequence ID" value="NZ_ABFDCF020000001.1"/>
</dbReference>